<evidence type="ECO:0008006" key="3">
    <source>
        <dbReference type="Google" id="ProtNLM"/>
    </source>
</evidence>
<dbReference type="EMBL" id="ASPP01008943">
    <property type="protein sequence ID" value="ETO24814.1"/>
    <property type="molecule type" value="Genomic_DNA"/>
</dbReference>
<dbReference type="InterPro" id="IPR036859">
    <property type="entry name" value="CAP-Gly_dom_sf"/>
</dbReference>
<gene>
    <name evidence="1" type="ORF">RFI_12342</name>
</gene>
<dbReference type="AlphaFoldDB" id="X6NGC6"/>
<name>X6NGC6_RETFI</name>
<evidence type="ECO:0000313" key="1">
    <source>
        <dbReference type="EMBL" id="ETO24814.1"/>
    </source>
</evidence>
<comment type="caution">
    <text evidence="1">The sequence shown here is derived from an EMBL/GenBank/DDBJ whole genome shotgun (WGS) entry which is preliminary data.</text>
</comment>
<reference evidence="1 2" key="1">
    <citation type="journal article" date="2013" name="Curr. Biol.">
        <title>The Genome of the Foraminiferan Reticulomyxa filosa.</title>
        <authorList>
            <person name="Glockner G."/>
            <person name="Hulsmann N."/>
            <person name="Schleicher M."/>
            <person name="Noegel A.A."/>
            <person name="Eichinger L."/>
            <person name="Gallinger C."/>
            <person name="Pawlowski J."/>
            <person name="Sierra R."/>
            <person name="Euteneuer U."/>
            <person name="Pillet L."/>
            <person name="Moustafa A."/>
            <person name="Platzer M."/>
            <person name="Groth M."/>
            <person name="Szafranski K."/>
            <person name="Schliwa M."/>
        </authorList>
    </citation>
    <scope>NUCLEOTIDE SEQUENCE [LARGE SCALE GENOMIC DNA]</scope>
</reference>
<accession>X6NGC6</accession>
<organism evidence="1 2">
    <name type="scientific">Reticulomyxa filosa</name>
    <dbReference type="NCBI Taxonomy" id="46433"/>
    <lineage>
        <taxon>Eukaryota</taxon>
        <taxon>Sar</taxon>
        <taxon>Rhizaria</taxon>
        <taxon>Retaria</taxon>
        <taxon>Foraminifera</taxon>
        <taxon>Monothalamids</taxon>
        <taxon>Reticulomyxidae</taxon>
        <taxon>Reticulomyxa</taxon>
    </lineage>
</organism>
<dbReference type="SUPFAM" id="SSF74924">
    <property type="entry name" value="Cap-Gly domain"/>
    <property type="match status" value="1"/>
</dbReference>
<proteinExistence type="predicted"/>
<protein>
    <recommendedName>
        <fullName evidence="3">CAP-Gly domain-containing protein</fullName>
    </recommendedName>
</protein>
<evidence type="ECO:0000313" key="2">
    <source>
        <dbReference type="Proteomes" id="UP000023152"/>
    </source>
</evidence>
<keyword evidence="2" id="KW-1185">Reference proteome</keyword>
<sequence length="205" mass="23716">MDQEQQQMPKELVKELEDAFKPPKRGRILSVKRTESGKDDMEIIYEHGSSQKKEIISFQKEEIIIAGNCIGLLKFKQKKRGGGGGKRKKKKKDMNPIDEYYLGMECIHPIVGGNDGWAGETRYFTTINKGSGIFLPFSKFKCKLSKIDILCYFFRSYLSSISIFDKFRNNFSFFLESTYTLVFFFSCAHPTHTFTNKTMYNITIT</sequence>
<dbReference type="Proteomes" id="UP000023152">
    <property type="component" value="Unassembled WGS sequence"/>
</dbReference>